<proteinExistence type="predicted"/>
<accession>D3JSU0</accession>
<keyword evidence="2" id="KW-0614">Plasmid</keyword>
<dbReference type="RefSeq" id="WP_015060157.1">
    <property type="nucleotide sequence ID" value="NC_019201.1"/>
</dbReference>
<protein>
    <submittedName>
        <fullName evidence="2">Uncharacterized protein</fullName>
    </submittedName>
</protein>
<dbReference type="EMBL" id="GU271942">
    <property type="protein sequence ID" value="ADB77865.1"/>
    <property type="molecule type" value="Genomic_DNA"/>
</dbReference>
<evidence type="ECO:0000256" key="1">
    <source>
        <dbReference type="SAM" id="MobiDB-lite"/>
    </source>
</evidence>
<dbReference type="AlphaFoldDB" id="D3JSU0"/>
<feature type="compositionally biased region" description="Basic and acidic residues" evidence="1">
    <location>
        <begin position="425"/>
        <end position="442"/>
    </location>
</feature>
<name>D3JSU0_9ACTN</name>
<feature type="region of interest" description="Disordered" evidence="1">
    <location>
        <begin position="1"/>
        <end position="25"/>
    </location>
</feature>
<organism evidence="2">
    <name type="scientific">Streptomyces sp. x4(2010)</name>
    <dbReference type="NCBI Taxonomy" id="706422"/>
    <lineage>
        <taxon>Bacteria</taxon>
        <taxon>Bacillati</taxon>
        <taxon>Actinomycetota</taxon>
        <taxon>Actinomycetes</taxon>
        <taxon>Kitasatosporales</taxon>
        <taxon>Streptomycetaceae</taxon>
        <taxon>Streptomyces</taxon>
    </lineage>
</organism>
<reference evidence="2" key="2">
    <citation type="journal article" date="2011" name="BMC Microbiol.">
        <title>Development of a gene cloning system in a fast-growing and moderately thermophilic Streptomyces species and heterologous expression of Streptomyces antibiotic biosynthetic gene clusters.</title>
        <authorList>
            <person name="Chen W."/>
            <person name="Qin Z."/>
        </authorList>
    </citation>
    <scope>NUCLEOTIDE SEQUENCE</scope>
    <source>
        <strain evidence="2">X4</strain>
        <plasmid evidence="2">pTSC1</plasmid>
    </source>
</reference>
<sequence>MSAAVGLFDRRPSSASARGLADGRGRDAVAAVDRATIGAEGPRPLLTIAPGVVSLSWPDAARKERAAERQQEAARKSASALGRYWAEYVGDPAEPEPTRTVTEWSRKSRSRMTRRLAELDYTPLLRMGLRLPMTTLTYPGDWLTVAPTGKAVKEHLKIWRKRFERAWGFPPIGIWKLEFQKRGAPHIHFWGPEPEGLAGELRKLTQRRYRPAVGDGLPYRQWLSVVWADIVAHPDPEERRRHLLAGTAVDYREGERMRDPRRLAVYFTKHGTYSAKEYQHVVPEQWAEPGRGPGRFWGYWGLSPATAGVELDPAAAVWAGRILRRYARSQGVTQQRTVRRVRGGVPIPTDRVMGLAGAQLVTGPERVRYRTVRRRVTRLAENRGFLCVNNGPGLASALARALDPDRAAVAPADRAWGAIGTTPPRETETETETEHQGRGAYD</sequence>
<gene>
    <name evidence="2" type="ORF">pTSC1.2c</name>
</gene>
<feature type="region of interest" description="Disordered" evidence="1">
    <location>
        <begin position="413"/>
        <end position="442"/>
    </location>
</feature>
<reference evidence="2" key="1">
    <citation type="submission" date="2009-12" db="EMBL/GenBank/DDBJ databases">
        <authorList>
            <person name="Chen W.H."/>
            <person name="Zhang Z.F."/>
            <person name="Qin Z.J."/>
        </authorList>
    </citation>
    <scope>NUCLEOTIDE SEQUENCE</scope>
    <source>
        <strain evidence="2">X4</strain>
        <plasmid evidence="2">pTSC1</plasmid>
    </source>
</reference>
<evidence type="ECO:0000313" key="2">
    <source>
        <dbReference type="EMBL" id="ADB77865.1"/>
    </source>
</evidence>
<geneLocation type="plasmid" evidence="2">
    <name>pTSC1</name>
</geneLocation>